<organism evidence="1 2">
    <name type="scientific">Streptomyces aureoversilis</name>
    <dbReference type="NCBI Taxonomy" id="67277"/>
    <lineage>
        <taxon>Bacteria</taxon>
        <taxon>Bacillati</taxon>
        <taxon>Actinomycetota</taxon>
        <taxon>Actinomycetes</taxon>
        <taxon>Kitasatosporales</taxon>
        <taxon>Streptomycetaceae</taxon>
        <taxon>Streptomyces</taxon>
    </lineage>
</organism>
<proteinExistence type="predicted"/>
<name>A0ABV9ZZS6_9ACTN</name>
<accession>A0ABV9ZZS6</accession>
<gene>
    <name evidence="1" type="ORF">ACFPP6_19630</name>
</gene>
<reference evidence="2" key="1">
    <citation type="journal article" date="2019" name="Int. J. Syst. Evol. Microbiol.">
        <title>The Global Catalogue of Microorganisms (GCM) 10K type strain sequencing project: providing services to taxonomists for standard genome sequencing and annotation.</title>
        <authorList>
            <consortium name="The Broad Institute Genomics Platform"/>
            <consortium name="The Broad Institute Genome Sequencing Center for Infectious Disease"/>
            <person name="Wu L."/>
            <person name="Ma J."/>
        </authorList>
    </citation>
    <scope>NUCLEOTIDE SEQUENCE [LARGE SCALE GENOMIC DNA]</scope>
    <source>
        <strain evidence="2">CGMCC 4.1641</strain>
    </source>
</reference>
<dbReference type="Proteomes" id="UP001596222">
    <property type="component" value="Unassembled WGS sequence"/>
</dbReference>
<dbReference type="InterPro" id="IPR036514">
    <property type="entry name" value="SGNH_hydro_sf"/>
</dbReference>
<dbReference type="RefSeq" id="WP_382043859.1">
    <property type="nucleotide sequence ID" value="NZ_JBHSKJ010000010.1"/>
</dbReference>
<dbReference type="GO" id="GO:0016787">
    <property type="term" value="F:hydrolase activity"/>
    <property type="evidence" value="ECO:0007669"/>
    <property type="project" value="UniProtKB-KW"/>
</dbReference>
<sequence length="308" mass="32854">MKSPRAELVPHMEHYTFVLEDQPYIGFFQYGNERTPVYSTDSCGFRVTHTADGPATVADGRPPGPVRLLAGSSAVFGVGASGDHATVSSRLGSHYAPGLPWLNFAGQSLNSAQELMLLTLFQHLLLPEVAEIVLFSGVNNLVLSRLPAAQHGRHGAFFECGPAPDAAAVPGPAERIAHATALTIRHLGGWKLLAGALGARLTFVLQPLAPWVREEPAAQEKALFDELDDVSNWRRLHNDIASMDVGRAYAAALREGCAGLGVPFLDMNEALGAATGPADWLFVDRVHCVDAGYDAVARVLADRLGTSS</sequence>
<protein>
    <submittedName>
        <fullName evidence="1">SGNH/GDSL hydrolase family protein</fullName>
    </submittedName>
</protein>
<dbReference type="EMBL" id="JBHSKJ010000010">
    <property type="protein sequence ID" value="MFC5146888.1"/>
    <property type="molecule type" value="Genomic_DNA"/>
</dbReference>
<dbReference type="SUPFAM" id="SSF52266">
    <property type="entry name" value="SGNH hydrolase"/>
    <property type="match status" value="1"/>
</dbReference>
<keyword evidence="1" id="KW-0378">Hydrolase</keyword>
<evidence type="ECO:0000313" key="2">
    <source>
        <dbReference type="Proteomes" id="UP001596222"/>
    </source>
</evidence>
<keyword evidence="2" id="KW-1185">Reference proteome</keyword>
<dbReference type="Gene3D" id="3.40.50.1110">
    <property type="entry name" value="SGNH hydrolase"/>
    <property type="match status" value="1"/>
</dbReference>
<evidence type="ECO:0000313" key="1">
    <source>
        <dbReference type="EMBL" id="MFC5146888.1"/>
    </source>
</evidence>
<comment type="caution">
    <text evidence="1">The sequence shown here is derived from an EMBL/GenBank/DDBJ whole genome shotgun (WGS) entry which is preliminary data.</text>
</comment>